<dbReference type="OrthoDB" id="313446at2759"/>
<evidence type="ECO:0000259" key="4">
    <source>
        <dbReference type="Pfam" id="PF26187"/>
    </source>
</evidence>
<dbReference type="InterPro" id="IPR058687">
    <property type="entry name" value="Ig_NPHP4_1st"/>
</dbReference>
<feature type="domain" description="NPHP4 C2-like" evidence="3">
    <location>
        <begin position="561"/>
        <end position="744"/>
    </location>
</feature>
<dbReference type="InterPro" id="IPR058765">
    <property type="entry name" value="NPHP4_C2-like"/>
</dbReference>
<dbReference type="GO" id="GO:1904491">
    <property type="term" value="P:protein localization to ciliary transition zone"/>
    <property type="evidence" value="ECO:0007669"/>
    <property type="project" value="TreeGrafter"/>
</dbReference>
<accession>A0A7I5ED64</accession>
<dbReference type="OMA" id="FLLEYTF"/>
<dbReference type="GO" id="GO:0036064">
    <property type="term" value="C:ciliary basal body"/>
    <property type="evidence" value="ECO:0007669"/>
    <property type="project" value="TreeGrafter"/>
</dbReference>
<feature type="domain" description="NPHP4 Ig-like" evidence="2">
    <location>
        <begin position="1125"/>
        <end position="1207"/>
    </location>
</feature>
<organism evidence="6 7">
    <name type="scientific">Haemonchus contortus</name>
    <name type="common">Barber pole worm</name>
    <dbReference type="NCBI Taxonomy" id="6289"/>
    <lineage>
        <taxon>Eukaryota</taxon>
        <taxon>Metazoa</taxon>
        <taxon>Ecdysozoa</taxon>
        <taxon>Nematoda</taxon>
        <taxon>Chromadorea</taxon>
        <taxon>Rhabditida</taxon>
        <taxon>Rhabditina</taxon>
        <taxon>Rhabditomorpha</taxon>
        <taxon>Strongyloidea</taxon>
        <taxon>Trichostrongylidae</taxon>
        <taxon>Haemonchus</taxon>
    </lineage>
</organism>
<evidence type="ECO:0000313" key="6">
    <source>
        <dbReference type="Proteomes" id="UP000025227"/>
    </source>
</evidence>
<evidence type="ECO:0000313" key="7">
    <source>
        <dbReference type="WBParaSite" id="HCON_00152910-00001"/>
    </source>
</evidence>
<reference evidence="7" key="1">
    <citation type="submission" date="2020-12" db="UniProtKB">
        <authorList>
            <consortium name="WormBaseParasite"/>
        </authorList>
    </citation>
    <scope>IDENTIFICATION</scope>
    <source>
        <strain evidence="7">MHco3</strain>
    </source>
</reference>
<evidence type="ECO:0000259" key="3">
    <source>
        <dbReference type="Pfam" id="PF26186"/>
    </source>
</evidence>
<protein>
    <submittedName>
        <fullName evidence="7">DUF3668 domain-containing protein</fullName>
    </submittedName>
</protein>
<feature type="region of interest" description="Disordered" evidence="1">
    <location>
        <begin position="451"/>
        <end position="515"/>
    </location>
</feature>
<dbReference type="PANTHER" id="PTHR31043:SF3">
    <property type="entry name" value="NEPHROCYSTIN-4"/>
    <property type="match status" value="1"/>
</dbReference>
<dbReference type="Pfam" id="PF26190">
    <property type="entry name" value="Ig_NPHP4_1st"/>
    <property type="match status" value="1"/>
</dbReference>
<dbReference type="GO" id="GO:0097730">
    <property type="term" value="C:non-motile cilium"/>
    <property type="evidence" value="ECO:0007669"/>
    <property type="project" value="InterPro"/>
</dbReference>
<dbReference type="InterPro" id="IPR029775">
    <property type="entry name" value="NPHP4"/>
</dbReference>
<dbReference type="GO" id="GO:0097546">
    <property type="term" value="C:ciliary base"/>
    <property type="evidence" value="ECO:0007669"/>
    <property type="project" value="TreeGrafter"/>
</dbReference>
<feature type="domain" description="NPHP4 Ig-like" evidence="5">
    <location>
        <begin position="896"/>
        <end position="994"/>
    </location>
</feature>
<dbReference type="Pfam" id="PF26186">
    <property type="entry name" value="NPHP4_C2_3rd"/>
    <property type="match status" value="1"/>
</dbReference>
<dbReference type="PANTHER" id="PTHR31043">
    <property type="entry name" value="NEPHROCYSTIN-4"/>
    <property type="match status" value="1"/>
</dbReference>
<feature type="compositionally biased region" description="Low complexity" evidence="1">
    <location>
        <begin position="506"/>
        <end position="515"/>
    </location>
</feature>
<feature type="compositionally biased region" description="Basic and acidic residues" evidence="1">
    <location>
        <begin position="468"/>
        <end position="495"/>
    </location>
</feature>
<dbReference type="Pfam" id="PF26015">
    <property type="entry name" value="Ig_NPH4_3rd"/>
    <property type="match status" value="1"/>
</dbReference>
<dbReference type="Pfam" id="PF26187">
    <property type="entry name" value="Ig_NPHP4_4th"/>
    <property type="match status" value="1"/>
</dbReference>
<evidence type="ECO:0000259" key="2">
    <source>
        <dbReference type="Pfam" id="PF26015"/>
    </source>
</evidence>
<dbReference type="Proteomes" id="UP000025227">
    <property type="component" value="Unplaced"/>
</dbReference>
<name>A0A7I5ED64_HAECO</name>
<dbReference type="GO" id="GO:0035869">
    <property type="term" value="C:ciliary transition zone"/>
    <property type="evidence" value="ECO:0007669"/>
    <property type="project" value="TreeGrafter"/>
</dbReference>
<keyword evidence="6" id="KW-1185">Reference proteome</keyword>
<feature type="domain" description="NPHP4 Ig-like" evidence="4">
    <location>
        <begin position="1213"/>
        <end position="1309"/>
    </location>
</feature>
<evidence type="ECO:0000256" key="1">
    <source>
        <dbReference type="SAM" id="MobiDB-lite"/>
    </source>
</evidence>
<evidence type="ECO:0000259" key="5">
    <source>
        <dbReference type="Pfam" id="PF26190"/>
    </source>
</evidence>
<dbReference type="GO" id="GO:0090090">
    <property type="term" value="P:negative regulation of canonical Wnt signaling pathway"/>
    <property type="evidence" value="ECO:0007669"/>
    <property type="project" value="InterPro"/>
</dbReference>
<dbReference type="InterPro" id="IPR058686">
    <property type="entry name" value="Ig_NPHP4_3rd"/>
</dbReference>
<dbReference type="WBParaSite" id="HCON_00152910-00001">
    <property type="protein sequence ID" value="HCON_00152910-00001"/>
    <property type="gene ID" value="HCON_00152910"/>
</dbReference>
<proteinExistence type="predicted"/>
<sequence length="1311" mass="149320">MSALVNDWYGNFLSRRVVPLRRDLPPDAITEGYAVVIRKLRLTKLSHTATYQISCYFFDAKSSQFFGSPYRSVDRPHTRNECNIDEDLFFHCPHLDDAVYLVIEVVETSKGQNQAITVAWGLIAISGYGETILDYARVPPDFELQRIKLYPGSPKVLTFSTKSYDDSTASGSLECSLYSHTRLTTAVDYFPEFCIVGNRYEIPGLMSSSKGPQLADPTPMSQVTSTLDEISLSFGPHAERIEKLILDDINTDRLYRENHAPAVRIEPMQVIERRLRIGIHNGFAFLSEPLVVHLSSIDEQLRGTHSLRRKGRPLSRSSSDIRSEINTLFVRPRVSLPKMADDERLVIVFALDYLLGTRAGDKAILNSQSVIICWGAWQPFANRSQLNLNGHVQASVSLIGGPRPNPEESLCFRNLLHLYRRDDSIFTESAPKITIQFNFSLDDTRHYGSLSRSTTQLGDYLRDTPAPTRKEVVDVVTTDRETERSSRRQEQRQEDSDTAPSEQEETLPPILTKKPKTITTPILHQKIDRVIEQESPRQNLPINYALPLKEARISNVPRSVYAALSNVQFPGIFDREGDPPVMVDVVTATLPSRAVEVNDGLNTNEIIVQFLAFKCLHRHEQPPVRKIFFTLQFYRFQQITTEELLLSESNNTNGEPNVLMRLNDNGEEQTEQGPGFSAKFLVDRQHRTDDDRDEFINYLSFNSLCIETWDAESLIYLGASYVPLQSLLRGGREAVQCTVQCPVVFSALPGQPPRVTALLYVRLANIGHPSSNQIDLLHSRTPCVVSRRLQPLGDEGPDSYRIRAKPLNLAHDNMLQKFLHAQRVDINQRYEEVFDEDSYDRIRQWEKLKHGIIPTQQKTAVKKFLFEEELEAYRKLRNQSKAAKLLEAVFRGITLRHYIFPSLGEKVFFEYLLQNTYSEAVNCVVEIDEPGLSIVTDMDEWSFYKRANSLETPIEKNLVLQNGAHLEIFLKPMEAVYVPFIYDDLKATKQPDGQVVSTKVLFRRWDNRSAISILDLRVEHRPYALNETYRFFNEAASNCERFIKIQGIPNDRRIGSVRCIDPSTKVSLQNRGVEQELAITAFAGEPTSIRTLIVLLYGDRYGYRLLSTWRILIHSLQRIDLHSTMGQSIKVPVTLKSLETSNQLVQVFSSSPCLRSVSSQPFLITKEIQQLMMLYTPNYSGRNLHIITAVDVSSKLLLNAWIAYAKAEEPNISKIYDMKVPINEESIIVKKLPITNPYSIPRTFRLSSSRSELVEVGDELLQIPGLGSVTTTLLFHNVIRSPIRLEVMIFVFNGETGQQEETIQLNITYIE</sequence>
<dbReference type="InterPro" id="IPR058685">
    <property type="entry name" value="Ig_NPHP4_4th"/>
</dbReference>